<dbReference type="AlphaFoldDB" id="G9PD45"/>
<dbReference type="RefSeq" id="WP_005984884.1">
    <property type="nucleotide sequence ID" value="NZ_JH470338.1"/>
</dbReference>
<organism evidence="9 10">
    <name type="scientific">Actinomyces graevenitzii C83</name>
    <dbReference type="NCBI Taxonomy" id="435830"/>
    <lineage>
        <taxon>Bacteria</taxon>
        <taxon>Bacillati</taxon>
        <taxon>Actinomycetota</taxon>
        <taxon>Actinomycetes</taxon>
        <taxon>Actinomycetales</taxon>
        <taxon>Actinomycetaceae</taxon>
        <taxon>Actinomyces</taxon>
    </lineage>
</organism>
<evidence type="ECO:0000256" key="5">
    <source>
        <dbReference type="ARBA" id="ARBA00022842"/>
    </source>
</evidence>
<keyword evidence="6" id="KW-0511">Multifunctional enzyme</keyword>
<protein>
    <submittedName>
        <fullName evidence="9">Uncharacterized protein</fullName>
    </submittedName>
</protein>
<dbReference type="EMBL" id="ACRN01000001">
    <property type="protein sequence ID" value="EHM89659.1"/>
    <property type="molecule type" value="Genomic_DNA"/>
</dbReference>
<feature type="domain" description="PII-uridylyltransferase/Glutamine-synthetase adenylyltransferase" evidence="8">
    <location>
        <begin position="347"/>
        <end position="492"/>
    </location>
</feature>
<keyword evidence="5" id="KW-0460">Magnesium</keyword>
<feature type="domain" description="Glutamate-ammonia ligase adenylyltransferase repeated" evidence="7">
    <location>
        <begin position="597"/>
        <end position="856"/>
    </location>
</feature>
<dbReference type="Proteomes" id="UP000003822">
    <property type="component" value="Unassembled WGS sequence"/>
</dbReference>
<dbReference type="HOGENOM" id="CLU_006233_1_0_11"/>
<dbReference type="OrthoDB" id="9759366at2"/>
<keyword evidence="10" id="KW-1185">Reference proteome</keyword>
<dbReference type="Gene3D" id="1.20.120.330">
    <property type="entry name" value="Nucleotidyltransferases domain 2"/>
    <property type="match status" value="2"/>
</dbReference>
<gene>
    <name evidence="9" type="ORF">HMPREF0045_00324</name>
</gene>
<feature type="domain" description="PII-uridylyltransferase/Glutamine-synthetase adenylyltransferase" evidence="8">
    <location>
        <begin position="886"/>
        <end position="1025"/>
    </location>
</feature>
<sequence>MLSSREQNAAGQAPSRADLARAGFINTTRAQRLLAETVLTPLLQAIPVGQLLSDLSDSPDPDQATLALVRLCEASPRPEQLAQDLKHSPRLRRRLLALLGASSALGDFLIAHPESVTYLDQEFNAEKVAATMTSRVKSALEAGNIPDAVHALRLGYYQALCTIAAGDLTHPQPLQYMPQVGLQLSQLADAAVAAALPIAYRKAGASDQLAFCVIAMGKTGARELNYISDVDVMYVVGGALDETQATALGSAVASALTDIISGVGTLAPLWPLDAALRPEGKDGVLVRSIDSYRSYYTKWAQSWEFQALLKARPMAGDMNLGQQFIDLTAPLVWQASARENFVSDAQAMRRRVEKESAKTRDDRRIKLGPGGLRDVEFTVQLLQLVHGRSDTHLRSAATLEALNELIDGGYIGRSAGQAMSRCYRFERLIEHRAQLSRLRRTHDLPKKEANLRRIARSISTDLEGKNLTNATELEKAFNRTRRQVRTLHEEIFYRPLLSATASLSEAEMRLSPQAARERLAAFGYRDPDGAMRQIEALTEGLSRRAAILRQLLPVMIGWMGMGADPDQGLLSFRRLSDAIGSSHWFMGMLRDSRLVAKRLSYICSGSRWTSDRLSETPQAVSWLDDDADLQMRPREVLAGEVASLLRRRLLGMHSENYEQVATEAISALLAIRSREQLRSAMADTLDGVDPLRGAAALSQVTEVVLDGAMRVAHAVAIAQTQGPQALEKGVDEAGHLLAAHAEHALIAMGRLGGAELSYASDTDVLFVHRPRPGATTTQAQTEADQLARWLISALKTDAMHALVLDADLRPEGRNGALSRSLDAYREYYERWGQVWERQALIRARYIAGSHTVGQLFTELIAPLRYSTKGLNTDELRQVRHLKARMETERLPRGTNPRRHLKLGPGGLSDVEWAVQLLQLRHAHTHPELQTTSTLQALQAANQAQLINQTDTQTLRQAWLAASRLRSANVLATGRTSGYRLELLPNTALDLRMVARLLYYPAGQDAQVEEDYLRAARHARTVVEKLLFAA</sequence>
<dbReference type="PANTHER" id="PTHR30621">
    <property type="entry name" value="GLUTAMINE SYNTHETASE ADENYLYLTRANSFERASE"/>
    <property type="match status" value="1"/>
</dbReference>
<dbReference type="Pfam" id="PF08335">
    <property type="entry name" value="GlnD_UR_UTase"/>
    <property type="match status" value="2"/>
</dbReference>
<keyword evidence="2" id="KW-0548">Nucleotidyltransferase</keyword>
<dbReference type="InterPro" id="IPR013546">
    <property type="entry name" value="PII_UdlTrfase/GS_AdlTrfase"/>
</dbReference>
<evidence type="ECO:0000259" key="8">
    <source>
        <dbReference type="Pfam" id="PF08335"/>
    </source>
</evidence>
<dbReference type="SUPFAM" id="SSF81301">
    <property type="entry name" value="Nucleotidyltransferase"/>
    <property type="match status" value="2"/>
</dbReference>
<dbReference type="STRING" id="435830.HMPREF0045_00324"/>
<dbReference type="Gene3D" id="3.30.460.10">
    <property type="entry name" value="Beta Polymerase, domain 2"/>
    <property type="match status" value="2"/>
</dbReference>
<dbReference type="PANTHER" id="PTHR30621:SF0">
    <property type="entry name" value="BIFUNCTIONAL GLUTAMINE SYNTHETASE ADENYLYLTRANSFERASE_ADENYLYL-REMOVING ENZYME"/>
    <property type="match status" value="1"/>
</dbReference>
<dbReference type="GO" id="GO:0005524">
    <property type="term" value="F:ATP binding"/>
    <property type="evidence" value="ECO:0007669"/>
    <property type="project" value="UniProtKB-KW"/>
</dbReference>
<comment type="caution">
    <text evidence="9">The sequence shown here is derived from an EMBL/GenBank/DDBJ whole genome shotgun (WGS) entry which is preliminary data.</text>
</comment>
<evidence type="ECO:0000313" key="9">
    <source>
        <dbReference type="EMBL" id="EHM89659.1"/>
    </source>
</evidence>
<reference evidence="9 10" key="1">
    <citation type="submission" date="2011-10" db="EMBL/GenBank/DDBJ databases">
        <title>The Genome Sequence of Actinomyces graevenitzii C83.</title>
        <authorList>
            <consortium name="The Broad Institute Genome Sequencing Platform"/>
            <consortium name="The Broad Institute Genome Sequencing Center for Infectious Disease"/>
            <person name="Earl A."/>
            <person name="Ward D."/>
            <person name="Feldgarden M."/>
            <person name="Gevers D."/>
            <person name="Sibley C.D."/>
            <person name="Field T.R."/>
            <person name="Grinwis M."/>
            <person name="Eshaghurshan C.S."/>
            <person name="Surette M.G."/>
            <person name="Young S.K."/>
            <person name="Zeng Q."/>
            <person name="Gargeya S."/>
            <person name="Fitzgerald M."/>
            <person name="Haas B."/>
            <person name="Abouelleil A."/>
            <person name="Alvarado L."/>
            <person name="Arachchi H.M."/>
            <person name="Berlin A."/>
            <person name="Brown A."/>
            <person name="Chapman S.B."/>
            <person name="Chen Z."/>
            <person name="Dunbar C."/>
            <person name="Freedman E."/>
            <person name="Gearin G."/>
            <person name="Goldberg J."/>
            <person name="Griggs A."/>
            <person name="Gujja S."/>
            <person name="Heiman D."/>
            <person name="Howarth C."/>
            <person name="Larson L."/>
            <person name="Lui A."/>
            <person name="MacDonald P.J.P."/>
            <person name="Montmayeur A."/>
            <person name="Murphy C."/>
            <person name="Neiman D."/>
            <person name="Pearson M."/>
            <person name="Priest M."/>
            <person name="Roberts A."/>
            <person name="Saif S."/>
            <person name="Shea T."/>
            <person name="Shenoy N."/>
            <person name="Sisk P."/>
            <person name="Stolte C."/>
            <person name="Sykes S."/>
            <person name="Wortman J."/>
            <person name="Nusbaum C."/>
            <person name="Birren B."/>
        </authorList>
    </citation>
    <scope>NUCLEOTIDE SEQUENCE [LARGE SCALE GENOMIC DNA]</scope>
    <source>
        <strain evidence="9 10">C83</strain>
    </source>
</reference>
<dbReference type="GO" id="GO:0005829">
    <property type="term" value="C:cytosol"/>
    <property type="evidence" value="ECO:0007669"/>
    <property type="project" value="TreeGrafter"/>
</dbReference>
<dbReference type="Pfam" id="PF03710">
    <property type="entry name" value="GlnE"/>
    <property type="match status" value="2"/>
</dbReference>
<keyword evidence="1" id="KW-0808">Transferase</keyword>
<evidence type="ECO:0000256" key="3">
    <source>
        <dbReference type="ARBA" id="ARBA00022741"/>
    </source>
</evidence>
<evidence type="ECO:0000313" key="10">
    <source>
        <dbReference type="Proteomes" id="UP000003822"/>
    </source>
</evidence>
<evidence type="ECO:0000259" key="7">
    <source>
        <dbReference type="Pfam" id="PF03710"/>
    </source>
</evidence>
<dbReference type="PATRIC" id="fig|435830.3.peg.314"/>
<keyword evidence="3" id="KW-0547">Nucleotide-binding</keyword>
<evidence type="ECO:0000256" key="4">
    <source>
        <dbReference type="ARBA" id="ARBA00022840"/>
    </source>
</evidence>
<accession>G9PD45</accession>
<dbReference type="SUPFAM" id="SSF81593">
    <property type="entry name" value="Nucleotidyltransferase substrate binding subunit/domain"/>
    <property type="match status" value="2"/>
</dbReference>
<dbReference type="InterPro" id="IPR023057">
    <property type="entry name" value="GlnE"/>
</dbReference>
<dbReference type="GO" id="GO:0008882">
    <property type="term" value="F:[glutamate-ammonia-ligase] adenylyltransferase activity"/>
    <property type="evidence" value="ECO:0007669"/>
    <property type="project" value="InterPro"/>
</dbReference>
<name>G9PD45_9ACTO</name>
<evidence type="ECO:0000256" key="2">
    <source>
        <dbReference type="ARBA" id="ARBA00022695"/>
    </source>
</evidence>
<dbReference type="CDD" id="cd05401">
    <property type="entry name" value="NT_GlnE_GlnD_like"/>
    <property type="match status" value="2"/>
</dbReference>
<dbReference type="InterPro" id="IPR043519">
    <property type="entry name" value="NT_sf"/>
</dbReference>
<dbReference type="eggNOG" id="COG1391">
    <property type="taxonomic scope" value="Bacteria"/>
</dbReference>
<keyword evidence="4" id="KW-0067">ATP-binding</keyword>
<evidence type="ECO:0000256" key="6">
    <source>
        <dbReference type="ARBA" id="ARBA00023268"/>
    </source>
</evidence>
<dbReference type="NCBIfam" id="NF010707">
    <property type="entry name" value="PRK14109.1"/>
    <property type="match status" value="1"/>
</dbReference>
<evidence type="ECO:0000256" key="1">
    <source>
        <dbReference type="ARBA" id="ARBA00022679"/>
    </source>
</evidence>
<dbReference type="GO" id="GO:0000820">
    <property type="term" value="P:regulation of glutamine family amino acid metabolic process"/>
    <property type="evidence" value="ECO:0007669"/>
    <property type="project" value="TreeGrafter"/>
</dbReference>
<dbReference type="InterPro" id="IPR005190">
    <property type="entry name" value="GlnE_rpt_dom"/>
</dbReference>
<feature type="domain" description="Glutamate-ammonia ligase adenylyltransferase repeated" evidence="7">
    <location>
        <begin position="94"/>
        <end position="324"/>
    </location>
</feature>
<proteinExistence type="predicted"/>